<evidence type="ECO:0000256" key="5">
    <source>
        <dbReference type="ARBA" id="ARBA00022490"/>
    </source>
</evidence>
<feature type="coiled-coil region" evidence="14">
    <location>
        <begin position="7031"/>
        <end position="7076"/>
    </location>
</feature>
<feature type="compositionally biased region" description="Basic and acidic residues" evidence="15">
    <location>
        <begin position="186"/>
        <end position="206"/>
    </location>
</feature>
<dbReference type="PANTHER" id="PTHR47535">
    <property type="entry name" value="MUSCLE-SPECIFIC PROTEIN 300 KDA, ISOFORM G"/>
    <property type="match status" value="1"/>
</dbReference>
<evidence type="ECO:0000256" key="6">
    <source>
        <dbReference type="ARBA" id="ARBA00022692"/>
    </source>
</evidence>
<keyword evidence="9 14" id="KW-0175">Coiled coil</keyword>
<dbReference type="PROSITE" id="PS00020">
    <property type="entry name" value="ACTININ_2"/>
    <property type="match status" value="1"/>
</dbReference>
<keyword evidence="10" id="KW-0472">Membrane</keyword>
<evidence type="ECO:0000256" key="13">
    <source>
        <dbReference type="ARBA" id="ARBA00023242"/>
    </source>
</evidence>
<dbReference type="Gene3D" id="1.10.418.10">
    <property type="entry name" value="Calponin-like domain"/>
    <property type="match status" value="2"/>
</dbReference>
<dbReference type="EMBL" id="JAACXV010013629">
    <property type="protein sequence ID" value="KAF7272974.1"/>
    <property type="molecule type" value="Genomic_DNA"/>
</dbReference>
<evidence type="ECO:0000256" key="7">
    <source>
        <dbReference type="ARBA" id="ARBA00022737"/>
    </source>
</evidence>
<evidence type="ECO:0000313" key="18">
    <source>
        <dbReference type="Proteomes" id="UP000625711"/>
    </source>
</evidence>
<feature type="coiled-coil region" evidence="14">
    <location>
        <begin position="950"/>
        <end position="977"/>
    </location>
</feature>
<dbReference type="Pfam" id="PF25034">
    <property type="entry name" value="Spectrin_SYNE1"/>
    <property type="match status" value="3"/>
</dbReference>
<feature type="coiled-coil region" evidence="14">
    <location>
        <begin position="5507"/>
        <end position="5548"/>
    </location>
</feature>
<feature type="coiled-coil region" evidence="14">
    <location>
        <begin position="2661"/>
        <end position="2714"/>
    </location>
</feature>
<dbReference type="FunFam" id="1.20.58.60:FF:000219">
    <property type="entry name" value="Uncharacterized protein, isoform J"/>
    <property type="match status" value="1"/>
</dbReference>
<keyword evidence="18" id="KW-1185">Reference proteome</keyword>
<feature type="coiled-coil region" evidence="14">
    <location>
        <begin position="4484"/>
        <end position="4528"/>
    </location>
</feature>
<comment type="subcellular location">
    <subcellularLocation>
        <location evidence="3">Cytoplasm</location>
        <location evidence="3">Cytoskeleton</location>
    </subcellularLocation>
    <subcellularLocation>
        <location evidence="2">Cytoplasm</location>
        <location evidence="2">Myofibril</location>
        <location evidence="2">Sarcomere</location>
    </subcellularLocation>
    <subcellularLocation>
        <location evidence="1">Nucleus membrane</location>
    </subcellularLocation>
</comment>
<dbReference type="FunFam" id="1.10.418.10:FF:000037">
    <property type="entry name" value="nesprin-1 isoform X1"/>
    <property type="match status" value="1"/>
</dbReference>
<dbReference type="InterPro" id="IPR036872">
    <property type="entry name" value="CH_dom_sf"/>
</dbReference>
<dbReference type="CDD" id="cd21243">
    <property type="entry name" value="CH_SYNE1_rpt2"/>
    <property type="match status" value="1"/>
</dbReference>
<dbReference type="PROSITE" id="PS00019">
    <property type="entry name" value="ACTININ_1"/>
    <property type="match status" value="1"/>
</dbReference>
<dbReference type="SUPFAM" id="SSF47576">
    <property type="entry name" value="Calponin-homology domain, CH-domain"/>
    <property type="match status" value="1"/>
</dbReference>
<dbReference type="GO" id="GO:0005856">
    <property type="term" value="C:cytoskeleton"/>
    <property type="evidence" value="ECO:0007669"/>
    <property type="project" value="UniProtKB-SubCell"/>
</dbReference>
<gene>
    <name evidence="17" type="ORF">GWI33_014281</name>
</gene>
<dbReference type="InterPro" id="IPR001715">
    <property type="entry name" value="CH_dom"/>
</dbReference>
<evidence type="ECO:0000259" key="16">
    <source>
        <dbReference type="PROSITE" id="PS50021"/>
    </source>
</evidence>
<feature type="coiled-coil region" evidence="14">
    <location>
        <begin position="6897"/>
        <end position="6956"/>
    </location>
</feature>
<dbReference type="SMART" id="SM00033">
    <property type="entry name" value="CH"/>
    <property type="match status" value="2"/>
</dbReference>
<name>A0A834I4T4_RHYFE</name>
<feature type="coiled-coil region" evidence="14">
    <location>
        <begin position="1698"/>
        <end position="1750"/>
    </location>
</feature>
<evidence type="ECO:0000256" key="15">
    <source>
        <dbReference type="SAM" id="MobiDB-lite"/>
    </source>
</evidence>
<evidence type="ECO:0000256" key="14">
    <source>
        <dbReference type="SAM" id="Coils"/>
    </source>
</evidence>
<feature type="coiled-coil region" evidence="14">
    <location>
        <begin position="3373"/>
        <end position="3400"/>
    </location>
</feature>
<keyword evidence="6" id="KW-0812">Transmembrane</keyword>
<keyword evidence="12" id="KW-0206">Cytoskeleton</keyword>
<feature type="compositionally biased region" description="Polar residues" evidence="15">
    <location>
        <begin position="160"/>
        <end position="169"/>
    </location>
</feature>
<feature type="coiled-coil region" evidence="14">
    <location>
        <begin position="4213"/>
        <end position="4240"/>
    </location>
</feature>
<dbReference type="Pfam" id="PF00435">
    <property type="entry name" value="Spectrin"/>
    <property type="match status" value="7"/>
</dbReference>
<dbReference type="InterPro" id="IPR047291">
    <property type="entry name" value="CH_SYNE1_rpt2"/>
</dbReference>
<feature type="coiled-coil region" evidence="14">
    <location>
        <begin position="5997"/>
        <end position="6024"/>
    </location>
</feature>
<feature type="coiled-coil region" evidence="14">
    <location>
        <begin position="4857"/>
        <end position="4884"/>
    </location>
</feature>
<dbReference type="CDD" id="cd21241">
    <property type="entry name" value="CH_SYNE1_rpt1"/>
    <property type="match status" value="1"/>
</dbReference>
<reference evidence="17" key="1">
    <citation type="submission" date="2020-08" db="EMBL/GenBank/DDBJ databases">
        <title>Genome sequencing and assembly of the red palm weevil Rhynchophorus ferrugineus.</title>
        <authorList>
            <person name="Dias G.B."/>
            <person name="Bergman C.M."/>
            <person name="Manee M."/>
        </authorList>
    </citation>
    <scope>NUCLEOTIDE SEQUENCE</scope>
    <source>
        <strain evidence="17">AA-2017</strain>
        <tissue evidence="17">Whole larva</tissue>
    </source>
</reference>
<evidence type="ECO:0000256" key="4">
    <source>
        <dbReference type="ARBA" id="ARBA00008619"/>
    </source>
</evidence>
<dbReference type="FunFam" id="1.20.58.60:FF:000188">
    <property type="entry name" value="Uncharacterized protein, isoform D"/>
    <property type="match status" value="1"/>
</dbReference>
<feature type="coiled-coil region" evidence="14">
    <location>
        <begin position="2763"/>
        <end position="2790"/>
    </location>
</feature>
<dbReference type="PROSITE" id="PS50021">
    <property type="entry name" value="CH"/>
    <property type="match status" value="2"/>
</dbReference>
<evidence type="ECO:0000256" key="11">
    <source>
        <dbReference type="ARBA" id="ARBA00023203"/>
    </source>
</evidence>
<feature type="coiled-coil region" evidence="14">
    <location>
        <begin position="1551"/>
        <end position="1578"/>
    </location>
</feature>
<keyword evidence="8" id="KW-1133">Transmembrane helix</keyword>
<dbReference type="GO" id="GO:0051015">
    <property type="term" value="F:actin filament binding"/>
    <property type="evidence" value="ECO:0007669"/>
    <property type="project" value="TreeGrafter"/>
</dbReference>
<feature type="region of interest" description="Disordered" evidence="15">
    <location>
        <begin position="1"/>
        <end position="31"/>
    </location>
</feature>
<feature type="region of interest" description="Disordered" evidence="15">
    <location>
        <begin position="135"/>
        <end position="211"/>
    </location>
</feature>
<dbReference type="Gene3D" id="1.20.58.60">
    <property type="match status" value="28"/>
</dbReference>
<comment type="similarity">
    <text evidence="4">Belongs to the nesprin family.</text>
</comment>
<sequence>MSAPQKDPGGGGGGGTDPDRPPGSPASKRLRETVSFFEKVWTGSKPVTELGEGVRLDVDQLERRLAEERARHLEEVAVADTGALRRTHLHHQTYPEDTFQESYISTTQEGDTSTGLRTVKFEKVTVRKTVRTISSSTSSVKKVSSTSRTPSEEVVDDSDYLTQSNGNLASTSKTSSQSSLTGGRFPSEESLSRPASREKVRDEWDSASKVSNSGSEWYSEYRTQSFHSGSSKLDYVRSKSQYEEHIDQIRDEQERVQKKTFVNWINSCLAKRIPPLKIDDLIEDLKDGTKLLALLEVLSGERLPMERGRVLRRPHFLSNANTALRFLQSKRIKLVNINASDLVDGRPPVVLGLIWTIILYFQLRKEWLYCWIEENSRALEYLAQWGSSSSLESVGTTSSKDKWKQGARKTLLHWVSNALPDDSGVVVKDFGASWRDGVAFLAIIDAIKKNLVNIAEMKKASNRDRLETAFDVAESQLGIPKILDPEDVDVPKPDEKSIMTYVAQFLHKYPEPKATGPDAIAAIQEEYSDLLSWLTKKTQHLEHLQQTNSLPLNYNDYSSFKSEVDERKKLYSKLKHLIESQSPVSIAKESWSEVTRLWNKLQQQLLYWLWLLDSKLPGDLKSIGEWLAKAEKLLYCDDIPTVMNEETATIISRKLEEHKAFFADLPAVEQRFALACQGPVANEVPSEQLNNMAVRLSEIGPKAAQRRVRLKFLEHKCCLIAFLQLTETKLKSWTAKYGRVDKVVQLLDQYRNFVSKNHIFQEFNKAFRDMQAVIEEYKREGQIDKKEVIDIDNFMKDTAERWKNISMELRCVQSMLEEVVAYWRRWDSLAPEFETWLDQAEKAMSLDEEAKMEFFQDITVYRDKYQLLGDTVNFLIATVEEPISTELRNAYQKMTERWDKIYPQVNKYSHAGDILRNRKDFRAGVEVLSNWLRKAEEILNKPSLGSMDRIRQHRDNLNNLQSEVEEIENLFKNISKAFQTLIQDLSREEVDKMMNILKQEKEALVRVRALIPAQIHLFNQLLIQQESLEAGQKEINDWLDNAEELLSTLTLEADKEQLKDQLDKVKTFFTRTLYYKSMLDSKNKVMNNIVKSVDKINNPDIVHMTENMDQLNDRFAYVTQNAQVWEQRLQEALRCWYNFSESQRVISNWLNHAEKLITEKRIDDRTTVEEHKNFFESVNERWIHDLVQSAQDLCNCLPKEQHSPITASVHQLQNKWREVLSFAPLHLMRLEFRLDENTFHYYIKELEKEIQNEHISINKQENIESVIARHKEFFGPKGPLAEAQHSLDNLEQISQTYLQTCPEDKTVQESVKKAQDTWKNINLKIENVQQQLEMIPQKWDQYRVKFAEMVRWMDSIDDALKNILTDVNTPEEFDREIAAFKAICQEADQKREDMKWLVQTLDYLVSHSPEDQAISEQKTLENLIMRYKNLIPSLEITMTKTETMSKCYSYRREVRQICELLKQVREQSAPQPQNLEIIEESVRKQEKTVSQLDEQRPLVMTMLQKGKELSRDIHAPTFVADEVKTLETGWSETYNESVSRLHHLISTQHTYRSYREQKQEITDLLERAEHDLTATTKQLSIENTPNDLVSKQQLIRYLQDAREDIVPLKELSAKLSQEAIEPQKAQLEKEVREVEQRLDTTTSNIMEQIAFLQQYSTKWTGFQSQMSLLRNWSVQEAPLLLSSAHDVNITPEDRLEKTQRLQTEISHKLQQIDELKQQGSQAIVDNSPDAQKFKAEIVALQERVAAIQKSAEGQAALVSKDLENWKSYKSSLEEITPAVQQAELHIQGGIPKPTTLDEAVKLLYETKIFSKDCQAQIQRLRDIQDLGQQIATKGDAPDEVDSIRTRLFTVQETSSQWGQKFDKLVINWLEFDKNVQHLENWIVTNEQTLSEKSPNLNTPNIDKLEKELIRLKQFSNEISEQQAKLITLTQSSDSISYNIAPEGATLIKDQVQALKSKVSSLAEGVRSKINDVSDAILARHEFQTKVGDYTNWLETINANVAQLDEIPANKVDAAIENIHSLLQEHSEKQPLLHKIYDEVKDMTLKSSAQESEPLNAEYTQLSQTNQEVDHRLQSKMTSLQRWSELLNWHSDTINQLNHLKYQLENENCSPEQLQQMIEESNEVIEKLIDWKQTAPAIDSQQAVTILDKQTGLPRTAENIVREVEVNAINLKSKLGNHFNEKQKVKSHWNDFTNLQQQLISDLNNTKTQLEGIKSTVKHSSDLPQAVEKLQQLLEVQIEKTPVKEELRRDALQLMKEDAPQVAVIQNTVSDIEGKWNKVNEDIKEEKMHLSDIIHTWNEFQQSKDQIVTELGKIDKSVESFEAPTDLIQANVNAERAKRALDAIKKTKTLLDRVDNKGQAIIRKSEKIPGIESEVKRDLQIVNDVWSKIYEKLVKTVNTTESQSTVWRHIEETKTTLLQWLSNQNAAIVNAAEKPNETEVATSKLAKYKEELPAHQRLFQSIPHKYNQLLKLTDGQEIPTIQTLINVLEEQFATVAENAQKLESASTTFVDQEKTIRDDIKTVNGTLSTLREDIIKCEDFSGDNTKILERLLNIKVLLKDLENQQPNLGIIDENIKRISQVYPTFVDSAAIKEQEALKKRYKNILTHANKIDNSLSAFLKKFHNDKYAALQRIISAQREKIQWCLPDATSDKYNLQVKFNSLSAIENALKDCQSRMAELENSLQMLAQVESPESVKLLTAEKNYLALELTNLQQEFDKTKEALAQNIDIQSQYEDLAAKVADWLKDMENKVKSESVVQMNLDNIDQKRADIKNLLAQVQNFQGDINKLNEISEEVVKTTPETRIPQYVQHANSRYQTLTKFLDNYLTKLDELDKYKQVYRNSVNDLENWLNQAGDKVKEFSKTAQKPNQSMLEELKKFGSEKEKGQELLGKAITNGEALFSGITPENRDNIRTELRTLRNKSEELIDQVNQIYKNVENALTQRHSFEDSLQQVTLWLNDTIMKLPDQQKLDATLSDKKQTLHNYKVTAQDINLHKNLLQQLQDKVSNISDTEADNKLKENLQNVTKLVEDVNGRIELWDNYVANHESFNQAIEKCHDWLAALTAEATLLVDGSSSEPMESKLTIVENLLAQKPEGDKIIESCKAQLESVLLETAPEGHPPLINSFQDQQKSWDLFLALCTDAKEKLHLISSQYAEVGRLMDNLDAWLKSKENQVKDQSLKNTEDTKRAHLDKLKNLEKEIANKEPEFANFTDAIKNIETDAKASQLSARYQSLKNAIKENIGRYEGFVKDHSDFNHEYKEFLNWLSDKEEELQGLCHIVGDLNVLQARQNDVRNLFDEKNRKAIEFENLIDKGEKLYVHTSPDGREIIRQQLRNIRTIWDTLGDDLQTATNKLDQCILQFSDFTATQEQLTTWLKDVEKGMKQHTELKSTLQEKRAQLQNHKIMHQEIMSHQQLVETVCDRAQQLVDQTQDNSLNVYLQSIKQLFLNIVAKSEELLKNLDECVEKHQAYNQQMASFKDWIAQQNDKLSRYDDESGDRGELTKRIDNLKLLKTAGEQEGIKLLEDLKNSLIAVSKSTAPKGVEMLKAELIENQGLLQQYLADIGSLIGKQEVAISKWNDYEKTLDDLNQWIQQKETEFRSQTLQATLPEKEAQLVKYQEGRAEVEAKEKEIDQFVDKTHALFHSSGVQKIKPVLSQFSVRYQNLHGLTKDVISRWQNIIEDHQKYQQKLEDTLTWFQPLEDQLAVLQRGDLADSPQAVAQRMHILLSEKEQGDHKINNLSLIGERILPDTAMSGREIIRNEIKDARERWEKLAEGISNQQKFQEAQTLQLSTYQEMLQQTLAWLDSTEKQVKLDTASWISIQDIRGKLLKQKTALQEIVPHKRVIEGINEKAASLLKLTSNKDKASDIENNVKSVNERYDNLLTTTQNNIKQLENCLESYQQFYDLLKAQQDNQKQLWDTLNCYVDCTGTKSSIEQRLSQVNALEDSLPEASIKFKELENYIQNKISMLPSRAQEAMQRDVANLKADQENFHAALVDIKSNLESKLKQWNDYEMAMERLLQCLKEAENELKNYAPKSTAEEKQEQLEKYQIFLKSVDNCTRQLPDFIRAGDHLEQVLITGLRQNETDFDKISDDSTELIQSSGDTRISLNVQQVTSRFQSVQVTAKEILKKCEQALADHKTYNDKYKQCCNWLNAARTKFDSSKDNMKNGAQNVLVDQAKVLEELLSQKTSATLLLNNTIELGEKLYPTTSVEGREIISNQLEELQQAFDALYDEISLTDRELKSKLDTWSEFDNSLQNIQRWFREIDKLLPQDIELKATLDEKRAQLQIYRNLLHDVSVHQQDIVDLRDKVENLPDRNSHIENDIDTVSEQHTKVLKRAHNFVERYEKIVSDHSKYEKAVQDANEWMEARQNTINLWSDTNLERVSLLSNLDKLKKLSSTLPEEEARISSIRDLGGDVIPNTIDHGQSAIRNQIETSQQEWAALVSAVDNAIAQLESKLQNWSEYERLREECLSWLKETDNKLHTIDLKATADEKERQLESLKNLQGEVKAKELEIDQVTERIQQLNKTNRPSQVSELGVKYQQVCQKVKELTSRWQQYVNSHHDFNAEVEQCEQWLEDLNKKLTYCSDVNTASQNELEKKLETIQDLILNKEEGFSTIQKLVELAQTVLANTAPHGHDAINHTLSNLQSEWSNIATSMIETKSIIEEALRKWSGLLEEIKDLDKKVESLEAQYNELSQLQATASEKKNQLDRVKGLEERARCEKIEVDALKAQAADVLQSKRSEEAATAAQQMLDRFDDIFKKIQKLLHEREQHYKDHKTYKEAYEEVQIWMTRAQEKVPQLKQRPLGDKLSIEMFSGPLDHLLNKQAQGEVLLENLEHTAQVVIPNTNQPGQDAIKNEIRALRESFERLFKDLKQQREQLEVVLVHWRDYKDDYEKISDWLQQISILIKNQKIALSSNLEEKGKQVTDVQDILKRLVDGRDQIDKLNDSAKILLKSPLETHVNNQLQTLNSRYKTELNMATVVLKKVETNYEQHKEFANNLEKAREWIDNARDIITECSEAISNSSKDTMQKHLKEIQDLIGKREEGQNLVHATVNCGEKVIRNTRSDGRDTINKDIKEIQNDWERIVKKMSTVKVNLETALLQWADYDSSYNQLQQWITEREAKLQQVIEPKATKTKKGQTGLSALPIGDKKATLRETGSIVQDIVSFEPMIQSVTSKAEDLKQAAPASEISSKYETLSKQAQELYAKQKATVEQHQAFIDAGNDFAQWLRLAREKLGKCSEPTGDKESLGSKLSQVKVLHNELPIGQKKLETALEEGEKACQIADETDREIIEEEIAIHQEEFDTYVDSLNNIKNLQETGIVKWTEYEEQFQDALEWLTQQEKLVQSYNKLQSTLEAKRAVLEQFQLHLQTLFDWQGELDRLNMKAQLLLETCADSRVSNAIMQLATKYNAILSMAKEIMRRLELYYQEHQQHSALYQECQDWIDRTRDKLNSCLDIPNSLSEINNKLQVVKNIRTSIEQGQNKLRYINELKERVIMNTEQSGVAKIQEDTENLKQDMEKLINDVQDIRNKLQTRANQLEEAQKLLSQFLDWLKDQENQIQFDDQFFNELPEKKAKLEKYKQVQKEIDTHQALLEKLKGKAREDNSIPEEELDRVVKRFEDLKEKLHKAISDLEVQVEEHEQYKASYNKAIEWIRKLQLEVQACSSLQDELPQIIEKETKIEQISNTLTECDDLVNKTIKMSIDVMKTTGDEGKDIIREEIEQLNTDWEGLQYICNDIKKSLGKCKDAWKEFKSNCDTIQKSIEQFQNRVESEQKLENKRPEDLERCKKLLSEIEELKPNLENLADSCEVLMELSAVGWVRDKTVQLQSAYTTLLTDAQSLVSKVEKNLSDHTDFLKARDLLENWLNAKHAAVQDCVVTGSEADIRKKLETVNNIIANIDEGQKLLSALQDAFAKVINTATTEKQNELRQTMTTMRNSWDQLNMDLKSIEAQLKAGLSRWDEYNDTKNKLEKWLTGVENTVNKKPDTRGELSEMKTLLERYKNLQSEITKKEEDLNRLTGEAKELNEWSKNPEVLEQVQQLETRFDNVKTACKNLQDCLDKELQDYVTYQHKLQETEKWLLQASFQLMAHNSLYITNREQTEEQIAQHDILLDDIQKYQGVIDDVKDKGHRQINKYVSTAPTVRDTIEKQLNNVQDSYNSLLQTAMQIKNRLDDSLAKFKQYEDTLESIMENLEEYEPIVNEEIDKSIDNLSQANEALETARTLHNKLQTEKSRLALAVQACEAATASISRPSSPRDSIPPPINIKELECRAKLEDLIDQTHKESATSEASDTKLKLLLDQLVCNDFVSKLDCHITKVQAHLSNLTSSVSEFEEKEKQKAVLRDWIESQNGTVNEWKNRPVKLRADAAKQDLGNMNELLTSIAQRRNYLTTELGGPADAELNGLLDRLERDLMSVIADKENKQAVLDQYRQQLQAINGWFDTLNKRIDAVDKGSGLNCQQKQKAIGNIQTEFDEEGKPKLDDIKSLAAKVTGILNNLDSQQIEEQMKSVDRRYNDIAKKLQRKNHVLEMTKKGIDDTQNEIDEARAWVKEKLNDLQNPKPLNLESGKVDERLNALKDLLKDAENKLILKDTLSKRIGNMTNELEPSEHSQLESALRNLGSEQEALVGKIKQEIDRLSAAAKTRRDFENNLAKAKTWLKNKNAEVRKLSGYLPLQANQVEKEIAQHKNYDQQIKEFNERDLNSLFQIGNTILKDSDDSDRERLQHLLDEVKDEYKSLTQESDHKLAALTQLLQGRKQFEGDIDKCVNWLKEAEVATSTDIRITSLEVLEEQLAKYEKLVEDSKQVEDDIGKISEQAKAILPTINDSDKITLKETLNNLKDRHNRIDSLIKERTADLKRNIQQIKDAQARLAESLAFVKEIQNQLHELNKPIGARVEDVQNVLSTYERILKDIKADKAKLGNLQGANATELQGVLNMQDELIKSIEDQIAKLKQLLLLREQYLALITDIMTFITKYTEIVRDVEKSGGTIEEKIKKYDDIILKIQECEALHAAATDKGQQIAQDCTVQDRNEITEQLQSLKQSLNNLRKAVEKQRQEHENTAAEYRKLAAELEEILDWLHTNESTIRSRPLLNRDVESVLKEIQKHEQLTTKVNEKLDKLRKIQDSVKTDEYLPGSLQEQLSEATSLINSLPRELREQATYLEENKKWRDEYNILKEKLYSWVKEAEIRLEANKDGVDFENILTDLEEHKIFFSTESSIKELVAHSLQQAADKIWPSLTPYEQEELSREQQHHTQVLKNTLNSAKSQRAQLEQDAELWKEYLQSLDKVKAIVARTKFVDEVVSNLAGLQFNIQKIAHALNDIQILKEKTGCIDNIRL</sequence>
<dbReference type="InterPro" id="IPR018159">
    <property type="entry name" value="Spectrin/alpha-actinin"/>
</dbReference>
<feature type="domain" description="Calponin-homology (CH)" evidence="16">
    <location>
        <begin position="405"/>
        <end position="510"/>
    </location>
</feature>
<dbReference type="GO" id="GO:0005640">
    <property type="term" value="C:nuclear outer membrane"/>
    <property type="evidence" value="ECO:0007669"/>
    <property type="project" value="TreeGrafter"/>
</dbReference>
<keyword evidence="5" id="KW-0963">Cytoplasm</keyword>
<dbReference type="GO" id="GO:0030017">
    <property type="term" value="C:sarcomere"/>
    <property type="evidence" value="ECO:0007669"/>
    <property type="project" value="UniProtKB-SubCell"/>
</dbReference>
<evidence type="ECO:0000256" key="8">
    <source>
        <dbReference type="ARBA" id="ARBA00022989"/>
    </source>
</evidence>
<dbReference type="Proteomes" id="UP000625711">
    <property type="component" value="Unassembled WGS sequence"/>
</dbReference>
<feature type="coiled-coil region" evidence="14">
    <location>
        <begin position="4665"/>
        <end position="4733"/>
    </location>
</feature>
<dbReference type="GO" id="GO:0034993">
    <property type="term" value="C:meiotic nuclear membrane microtubule tethering complex"/>
    <property type="evidence" value="ECO:0007669"/>
    <property type="project" value="TreeGrafter"/>
</dbReference>
<dbReference type="CDD" id="cd00176">
    <property type="entry name" value="SPEC"/>
    <property type="match status" value="8"/>
</dbReference>
<comment type="caution">
    <text evidence="17">The sequence shown here is derived from an EMBL/GenBank/DDBJ whole genome shotgun (WGS) entry which is preliminary data.</text>
</comment>
<dbReference type="OrthoDB" id="6538186at2759"/>
<feature type="coiled-coil region" evidence="14">
    <location>
        <begin position="6681"/>
        <end position="6742"/>
    </location>
</feature>
<dbReference type="PANTHER" id="PTHR47535:SF1">
    <property type="entry name" value="NESPRIN-1"/>
    <property type="match status" value="1"/>
</dbReference>
<keyword evidence="13" id="KW-0539">Nucleus</keyword>
<dbReference type="FunFam" id="1.10.418.10:FF:000033">
    <property type="entry name" value="nesprin-1 isoform X1"/>
    <property type="match status" value="1"/>
</dbReference>
<protein>
    <recommendedName>
        <fullName evidence="16">Calponin-homology (CH) domain-containing protein</fullName>
    </recommendedName>
</protein>
<dbReference type="InterPro" id="IPR001589">
    <property type="entry name" value="Actinin_actin-bd_CS"/>
</dbReference>
<feature type="coiled-coil region" evidence="14">
    <location>
        <begin position="5759"/>
        <end position="5807"/>
    </location>
</feature>
<evidence type="ECO:0000256" key="1">
    <source>
        <dbReference type="ARBA" id="ARBA00004126"/>
    </source>
</evidence>
<feature type="coiled-coil region" evidence="14">
    <location>
        <begin position="3863"/>
        <end position="3908"/>
    </location>
</feature>
<keyword evidence="7" id="KW-0677">Repeat</keyword>
<dbReference type="InterPro" id="IPR047290">
    <property type="entry name" value="CH_SYNE1_rpt1"/>
</dbReference>
<evidence type="ECO:0000256" key="9">
    <source>
        <dbReference type="ARBA" id="ARBA00023054"/>
    </source>
</evidence>
<evidence type="ECO:0000256" key="3">
    <source>
        <dbReference type="ARBA" id="ARBA00004245"/>
    </source>
</evidence>
<organism evidence="17 18">
    <name type="scientific">Rhynchophorus ferrugineus</name>
    <name type="common">Red palm weevil</name>
    <name type="synonym">Curculio ferrugineus</name>
    <dbReference type="NCBI Taxonomy" id="354439"/>
    <lineage>
        <taxon>Eukaryota</taxon>
        <taxon>Metazoa</taxon>
        <taxon>Ecdysozoa</taxon>
        <taxon>Arthropoda</taxon>
        <taxon>Hexapoda</taxon>
        <taxon>Insecta</taxon>
        <taxon>Pterygota</taxon>
        <taxon>Neoptera</taxon>
        <taxon>Endopterygota</taxon>
        <taxon>Coleoptera</taxon>
        <taxon>Polyphaga</taxon>
        <taxon>Cucujiformia</taxon>
        <taxon>Curculionidae</taxon>
        <taxon>Dryophthorinae</taxon>
        <taxon>Rhynchophorus</taxon>
    </lineage>
</organism>
<dbReference type="SMART" id="SM00150">
    <property type="entry name" value="SPEC"/>
    <property type="match status" value="38"/>
</dbReference>
<dbReference type="InterPro" id="IPR002017">
    <property type="entry name" value="Spectrin_repeat"/>
</dbReference>
<feature type="coiled-coil region" evidence="14">
    <location>
        <begin position="5583"/>
        <end position="5653"/>
    </location>
</feature>
<keyword evidence="11" id="KW-0009">Actin-binding</keyword>
<evidence type="ECO:0000313" key="17">
    <source>
        <dbReference type="EMBL" id="KAF7272974.1"/>
    </source>
</evidence>
<accession>A0A834I4T4</accession>
<feature type="domain" description="Calponin-homology (CH)" evidence="16">
    <location>
        <begin position="255"/>
        <end position="362"/>
    </location>
</feature>
<feature type="compositionally biased region" description="Low complexity" evidence="15">
    <location>
        <begin position="135"/>
        <end position="149"/>
    </location>
</feature>
<evidence type="ECO:0000256" key="10">
    <source>
        <dbReference type="ARBA" id="ARBA00023136"/>
    </source>
</evidence>
<evidence type="ECO:0000256" key="12">
    <source>
        <dbReference type="ARBA" id="ARBA00023212"/>
    </source>
</evidence>
<proteinExistence type="inferred from homology"/>
<feature type="coiled-coil region" evidence="14">
    <location>
        <begin position="7255"/>
        <end position="7282"/>
    </location>
</feature>
<feature type="coiled-coil region" evidence="14">
    <location>
        <begin position="1901"/>
        <end position="1931"/>
    </location>
</feature>
<feature type="coiled-coil region" evidence="14">
    <location>
        <begin position="6147"/>
        <end position="6234"/>
    </location>
</feature>
<dbReference type="SUPFAM" id="SSF46966">
    <property type="entry name" value="Spectrin repeat"/>
    <property type="match status" value="41"/>
</dbReference>
<dbReference type="GO" id="GO:0006997">
    <property type="term" value="P:nucleus organization"/>
    <property type="evidence" value="ECO:0007669"/>
    <property type="project" value="UniProtKB-ARBA"/>
</dbReference>
<dbReference type="InterPro" id="IPR052403">
    <property type="entry name" value="LINC-complex_assoc"/>
</dbReference>
<feature type="coiled-coil region" evidence="14">
    <location>
        <begin position="2907"/>
        <end position="2938"/>
    </location>
</feature>
<dbReference type="InterPro" id="IPR057057">
    <property type="entry name" value="Spectrin_SYNE1"/>
</dbReference>
<dbReference type="GO" id="GO:0007097">
    <property type="term" value="P:nuclear migration"/>
    <property type="evidence" value="ECO:0007669"/>
    <property type="project" value="UniProtKB-ARBA"/>
</dbReference>
<dbReference type="Pfam" id="PF00307">
    <property type="entry name" value="CH"/>
    <property type="match status" value="2"/>
</dbReference>
<feature type="compositionally biased region" description="Low complexity" evidence="15">
    <location>
        <begin position="170"/>
        <end position="181"/>
    </location>
</feature>
<evidence type="ECO:0000256" key="2">
    <source>
        <dbReference type="ARBA" id="ARBA00004204"/>
    </source>
</evidence>
<feature type="coiled-coil region" evidence="14">
    <location>
        <begin position="1617"/>
        <end position="1644"/>
    </location>
</feature>